<feature type="domain" description="Nrap protein" evidence="7">
    <location>
        <begin position="739"/>
        <end position="868"/>
    </location>
</feature>
<dbReference type="InterPro" id="IPR035368">
    <property type="entry name" value="Nrap_D3"/>
</dbReference>
<dbReference type="Pfam" id="PF17404">
    <property type="entry name" value="Nrap_D3"/>
    <property type="match status" value="1"/>
</dbReference>
<evidence type="ECO:0000259" key="7">
    <source>
        <dbReference type="Pfam" id="PF17407"/>
    </source>
</evidence>
<feature type="domain" description="Nrap protein" evidence="4">
    <location>
        <begin position="204"/>
        <end position="361"/>
    </location>
</feature>
<dbReference type="InterPro" id="IPR005554">
    <property type="entry name" value="NOL6/Upt22"/>
</dbReference>
<proteinExistence type="inferred from homology"/>
<keyword evidence="1" id="KW-0539">Nucleus</keyword>
<dbReference type="Pfam" id="PF17405">
    <property type="entry name" value="Nrap_D4"/>
    <property type="match status" value="1"/>
</dbReference>
<feature type="domain" description="Nrap protein" evidence="5">
    <location>
        <begin position="387"/>
        <end position="579"/>
    </location>
</feature>
<dbReference type="Pfam" id="PF17406">
    <property type="entry name" value="Nrap_D5"/>
    <property type="match status" value="1"/>
</dbReference>
<evidence type="ECO:0000256" key="1">
    <source>
        <dbReference type="RuleBase" id="RU364032"/>
    </source>
</evidence>
<dbReference type="InterPro" id="IPR035369">
    <property type="entry name" value="Nrap_D4"/>
</dbReference>
<name>A0ABN8IEC9_9NEOP</name>
<dbReference type="Pfam" id="PF17407">
    <property type="entry name" value="Nrap_D6"/>
    <property type="match status" value="1"/>
</dbReference>
<comment type="similarity">
    <text evidence="1">Belongs to the NRAP family.</text>
</comment>
<evidence type="ECO:0000259" key="5">
    <source>
        <dbReference type="Pfam" id="PF17405"/>
    </source>
</evidence>
<dbReference type="PANTHER" id="PTHR17972">
    <property type="entry name" value="NUCLEOLAR RNA-ASSOCIATED PROTEIN"/>
    <property type="match status" value="1"/>
</dbReference>
<dbReference type="Pfam" id="PF17403">
    <property type="entry name" value="Nrap_D2"/>
    <property type="match status" value="1"/>
</dbReference>
<evidence type="ECO:0000313" key="8">
    <source>
        <dbReference type="EMBL" id="CAH2049628.1"/>
    </source>
</evidence>
<feature type="domain" description="Nrap protein" evidence="3">
    <location>
        <begin position="83"/>
        <end position="199"/>
    </location>
</feature>
<evidence type="ECO:0000256" key="2">
    <source>
        <dbReference type="SAM" id="MobiDB-lite"/>
    </source>
</evidence>
<feature type="region of interest" description="Disordered" evidence="2">
    <location>
        <begin position="1"/>
        <end position="36"/>
    </location>
</feature>
<feature type="non-terminal residue" evidence="8">
    <location>
        <position position="876"/>
    </location>
</feature>
<sequence length="876" mass="98542">MVKRAKTTSLSENDDDLSVLNENGKRPSETENKEGKKRLRIKNLYRQPTVRELNRLQETENLFNSNLFRLQIEEVLDEVKRKLQVSGYIISMFVAYLVQIKRINNIMSSYQIIRNIWIALKSSEWDTKGVSLFKGSSPAPSLEDFQQNFPVIFVDKSGYYNICWDMRKGTYNALRRECGIAIDMLDNPKINSFIPLFMTPVHNLMQFDHIIRFKNPLKLQESVLSRIPNASRVNYGVNDLALVVETLYALLSRGLGDRVKLILQLVEADHSWPLNVKAKNKVDIDLAFGLILNSENVMNIVDRGPPANLPESEEFRAFWGDKSELRRFQDGSITEACVWAAETMAERRALPKQIVDYLMSFKYGVPSSQVFHVCDQLDGLLLCKAAGEQLEERSVQVLRAFDELRRDLRALDQLPLEISAVHGVSSVFSYSEPQPGGAAPPLPGARRKGASALLKDVPGARLPPYTPATTAILELGHSGKWPGDLAAFRCLKAAFHVQIAERLTRQLSLPAQPHPGHLDVLKGGRVFRLRLAHPKELVLLQRRNDAGLLRHRHSEESLDLQRDTMLLPRLRGALHGLQQRRGAFGPAACLLRRWLSAQLVAPPHFPAVAAELVTAAAATSSAPLETPAQPLTLFVRALRLIADTDWPREMLVLDLNDDMTREEVAELERRFSEREEPTPYMYIVTAYDGDLPSIWTRTAPTKEVVVRVQTLARATLAYFEGALLKDFKDNVLSAFVPSLAGYDAIIHLEPHAVVYSEEVVGATPTPRPKKTELLEDFLPVVEFDPVAKYLDELRSAFDQFALFFHDPYGGRVIGVLWRPGLGQPMDFQIANANAVKPVAVDGETRYVVNKEAILQDFRIMGRGIVRDVTVPQSMDA</sequence>
<keyword evidence="1" id="KW-0694">RNA-binding</keyword>
<dbReference type="InterPro" id="IPR035371">
    <property type="entry name" value="Nrap_D6"/>
</dbReference>
<evidence type="ECO:0000259" key="3">
    <source>
        <dbReference type="Pfam" id="PF17403"/>
    </source>
</evidence>
<organism evidence="8 9">
    <name type="scientific">Iphiclides podalirius</name>
    <name type="common">scarce swallowtail</name>
    <dbReference type="NCBI Taxonomy" id="110791"/>
    <lineage>
        <taxon>Eukaryota</taxon>
        <taxon>Metazoa</taxon>
        <taxon>Ecdysozoa</taxon>
        <taxon>Arthropoda</taxon>
        <taxon>Hexapoda</taxon>
        <taxon>Insecta</taxon>
        <taxon>Pterygota</taxon>
        <taxon>Neoptera</taxon>
        <taxon>Endopterygota</taxon>
        <taxon>Lepidoptera</taxon>
        <taxon>Glossata</taxon>
        <taxon>Ditrysia</taxon>
        <taxon>Papilionoidea</taxon>
        <taxon>Papilionidae</taxon>
        <taxon>Papilioninae</taxon>
        <taxon>Iphiclides</taxon>
    </lineage>
</organism>
<protein>
    <recommendedName>
        <fullName evidence="1">Nucleolar protein 6</fullName>
    </recommendedName>
</protein>
<reference evidence="8" key="1">
    <citation type="submission" date="2022-03" db="EMBL/GenBank/DDBJ databases">
        <authorList>
            <person name="Martin H S."/>
        </authorList>
    </citation>
    <scope>NUCLEOTIDE SEQUENCE</scope>
</reference>
<keyword evidence="9" id="KW-1185">Reference proteome</keyword>
<evidence type="ECO:0000313" key="9">
    <source>
        <dbReference type="Proteomes" id="UP000837857"/>
    </source>
</evidence>
<feature type="compositionally biased region" description="Basic and acidic residues" evidence="2">
    <location>
        <begin position="23"/>
        <end position="34"/>
    </location>
</feature>
<gene>
    <name evidence="8" type="ORF">IPOD504_LOCUS6970</name>
</gene>
<accession>A0ABN8IEC9</accession>
<dbReference type="Gene3D" id="1.10.1410.10">
    <property type="match status" value="2"/>
</dbReference>
<evidence type="ECO:0000259" key="6">
    <source>
        <dbReference type="Pfam" id="PF17406"/>
    </source>
</evidence>
<dbReference type="Gene3D" id="3.30.70.3030">
    <property type="match status" value="1"/>
</dbReference>
<dbReference type="PANTHER" id="PTHR17972:SF0">
    <property type="entry name" value="NUCLEOLAR PROTEIN 6"/>
    <property type="match status" value="1"/>
</dbReference>
<dbReference type="InterPro" id="IPR035367">
    <property type="entry name" value="Nrap_D2"/>
</dbReference>
<evidence type="ECO:0000259" key="4">
    <source>
        <dbReference type="Pfam" id="PF17404"/>
    </source>
</evidence>
<dbReference type="EMBL" id="OW152831">
    <property type="protein sequence ID" value="CAH2049628.1"/>
    <property type="molecule type" value="Genomic_DNA"/>
</dbReference>
<dbReference type="InterPro" id="IPR035370">
    <property type="entry name" value="Nrap_D5"/>
</dbReference>
<comment type="subcellular location">
    <subcellularLocation>
        <location evidence="1">Nucleus</location>
        <location evidence="1">Nucleolus</location>
    </subcellularLocation>
</comment>
<dbReference type="Proteomes" id="UP000837857">
    <property type="component" value="Chromosome 19"/>
</dbReference>
<feature type="domain" description="Nrap protein" evidence="6">
    <location>
        <begin position="583"/>
        <end position="726"/>
    </location>
</feature>